<evidence type="ECO:0000259" key="1">
    <source>
        <dbReference type="Pfam" id="PF13451"/>
    </source>
</evidence>
<dbReference type="Pfam" id="PF13451">
    <property type="entry name" value="zf_Tbcl"/>
    <property type="match status" value="1"/>
</dbReference>
<dbReference type="InterPro" id="IPR025306">
    <property type="entry name" value="Zn-bnd_dom_prob"/>
</dbReference>
<dbReference type="STRING" id="1121326.CLMAG_17730"/>
<dbReference type="EMBL" id="LWAE01000002">
    <property type="protein sequence ID" value="KZL91967.1"/>
    <property type="molecule type" value="Genomic_DNA"/>
</dbReference>
<feature type="domain" description="Probable zinc-binding" evidence="1">
    <location>
        <begin position="2"/>
        <end position="49"/>
    </location>
</feature>
<organism evidence="2 3">
    <name type="scientific">Clostridium magnum DSM 2767</name>
    <dbReference type="NCBI Taxonomy" id="1121326"/>
    <lineage>
        <taxon>Bacteria</taxon>
        <taxon>Bacillati</taxon>
        <taxon>Bacillota</taxon>
        <taxon>Clostridia</taxon>
        <taxon>Eubacteriales</taxon>
        <taxon>Clostridiaceae</taxon>
        <taxon>Clostridium</taxon>
    </lineage>
</organism>
<dbReference type="AlphaFoldDB" id="A0A162SWS8"/>
<protein>
    <recommendedName>
        <fullName evidence="1">Probable zinc-binding domain-containing protein</fullName>
    </recommendedName>
</protein>
<evidence type="ECO:0000313" key="2">
    <source>
        <dbReference type="EMBL" id="KZL91967.1"/>
    </source>
</evidence>
<proteinExistence type="predicted"/>
<reference evidence="2 3" key="1">
    <citation type="submission" date="2016-04" db="EMBL/GenBank/DDBJ databases">
        <title>Genome sequence of Clostridium magnum DSM 2767.</title>
        <authorList>
            <person name="Poehlein A."/>
            <person name="Uhlig R."/>
            <person name="Fischer R."/>
            <person name="Bahl H."/>
            <person name="Daniel R."/>
        </authorList>
    </citation>
    <scope>NUCLEOTIDE SEQUENCE [LARGE SCALE GENOMIC DNA]</scope>
    <source>
        <strain evidence="2 3">DSM 2767</strain>
    </source>
</reference>
<dbReference type="PATRIC" id="fig|1121326.3.peg.1755"/>
<evidence type="ECO:0000313" key="3">
    <source>
        <dbReference type="Proteomes" id="UP000076603"/>
    </source>
</evidence>
<gene>
    <name evidence="2" type="ORF">CLMAG_17730</name>
</gene>
<name>A0A162SWS8_9CLOT</name>
<dbReference type="Proteomes" id="UP000076603">
    <property type="component" value="Unassembled WGS sequence"/>
</dbReference>
<dbReference type="OrthoDB" id="5505402at2"/>
<sequence length="56" mass="6694">MADKTLVCKDCEKEFVFTEGEQAFYKEKGFENEPTRCADCRRARKQQNNNNRGFRR</sequence>
<dbReference type="RefSeq" id="WP_066620999.1">
    <property type="nucleotide sequence ID" value="NZ_FQXL01000004.1"/>
</dbReference>
<keyword evidence="3" id="KW-1185">Reference proteome</keyword>
<accession>A0A162SWS8</accession>
<comment type="caution">
    <text evidence="2">The sequence shown here is derived from an EMBL/GenBank/DDBJ whole genome shotgun (WGS) entry which is preliminary data.</text>
</comment>